<dbReference type="Proteomes" id="UP000606786">
    <property type="component" value="Unassembled WGS sequence"/>
</dbReference>
<sequence length="700" mass="79360">MGQVFRSGSALLSHRDGHKVSKATEARIQTLFEILRANPKVSIQTLESLLLQIPKNENILIIHDDCGYNILQRSVGLNHIDLTKWLLHRHRPDVNRSPCSLPLHIACLKGYEECVELLLKHGARIDTDSRMCFPGTHSHNCEESGKYHGNYDDVGAAPNVCERANTKLQNAVCYAIDGDQINVLNILAQKMEDPWVPFRVKKPLLHLACERGAWNCVQQLVITRSEEINLIKDEYYPIHQAVLHDGRFLELLIQHGAVTTVRTCTQQMTLLHVVIFAARKSAEDTLSTLRILLERGCKELINEPDSLGNTPLHALIVRYALEEARYGYDKWSKWDVLHLVRFLLQNGAKSSINQTGNSALACVFRHVRDWEVCFELLNMLIKENGDPNIVGRDGSVPIMVLLVPLINKDQLHHFTHSMKVCYLNCIRILLQYGANPNCSYRSNLTPLHVLVFTVSENFTLNCDAQKRTNFDFIKNILLLLLQHGLDCNQTYPHILQAVCDMVQNVRNCSDMQCIYELTLTLMQYGADPNIVLSSQVTTGSAIFSNEIANFGEALCSGGGNSNGAGAGTSNGGDGTFRNSFRTHSRYLLFYYIILITKKEFILNDPALTFTRIIHLFFLTMQHGPLYNCLKSLHNFYVAQVPNRKTEQLMSLITSLYRKPRSLKQMARIAIYEAVNRKLAQNANRLNLPGPLKEYVLHFER</sequence>
<dbReference type="SMART" id="SM00969">
    <property type="entry name" value="SOCS_box"/>
    <property type="match status" value="1"/>
</dbReference>
<reference evidence="5" key="1">
    <citation type="submission" date="2020-11" db="EMBL/GenBank/DDBJ databases">
        <authorList>
            <person name="Whitehead M."/>
        </authorList>
    </citation>
    <scope>NUCLEOTIDE SEQUENCE</scope>
    <source>
        <strain evidence="5">EGII</strain>
    </source>
</reference>
<gene>
    <name evidence="5" type="ORF">CCAP1982_LOCUS14923</name>
</gene>
<dbReference type="Pfam" id="PF07525">
    <property type="entry name" value="SOCS_box"/>
    <property type="match status" value="1"/>
</dbReference>
<dbReference type="PANTHER" id="PTHR24198">
    <property type="entry name" value="ANKYRIN REPEAT AND PROTEIN KINASE DOMAIN-CONTAINING PROTEIN"/>
    <property type="match status" value="1"/>
</dbReference>
<dbReference type="InterPro" id="IPR036770">
    <property type="entry name" value="Ankyrin_rpt-contain_sf"/>
</dbReference>
<evidence type="ECO:0000256" key="2">
    <source>
        <dbReference type="ARBA" id="ARBA00023043"/>
    </source>
</evidence>
<organism evidence="5 6">
    <name type="scientific">Ceratitis capitata</name>
    <name type="common">Mediterranean fruit fly</name>
    <name type="synonym">Tephritis capitata</name>
    <dbReference type="NCBI Taxonomy" id="7213"/>
    <lineage>
        <taxon>Eukaryota</taxon>
        <taxon>Metazoa</taxon>
        <taxon>Ecdysozoa</taxon>
        <taxon>Arthropoda</taxon>
        <taxon>Hexapoda</taxon>
        <taxon>Insecta</taxon>
        <taxon>Pterygota</taxon>
        <taxon>Neoptera</taxon>
        <taxon>Endopterygota</taxon>
        <taxon>Diptera</taxon>
        <taxon>Brachycera</taxon>
        <taxon>Muscomorpha</taxon>
        <taxon>Tephritoidea</taxon>
        <taxon>Tephritidae</taxon>
        <taxon>Ceratitis</taxon>
        <taxon>Ceratitis</taxon>
    </lineage>
</organism>
<dbReference type="InterPro" id="IPR002110">
    <property type="entry name" value="Ankyrin_rpt"/>
</dbReference>
<dbReference type="PROSITE" id="PS50088">
    <property type="entry name" value="ANK_REPEAT"/>
    <property type="match status" value="1"/>
</dbReference>
<dbReference type="InterPro" id="IPR001496">
    <property type="entry name" value="SOCS_box"/>
</dbReference>
<dbReference type="InterPro" id="IPR036036">
    <property type="entry name" value="SOCS_box-like_dom_sf"/>
</dbReference>
<keyword evidence="1" id="KW-0677">Repeat</keyword>
<dbReference type="SUPFAM" id="SSF158235">
    <property type="entry name" value="SOCS box-like"/>
    <property type="match status" value="1"/>
</dbReference>
<keyword evidence="2 3" id="KW-0040">ANK repeat</keyword>
<dbReference type="OrthoDB" id="3246549at2759"/>
<dbReference type="PROSITE" id="PS50225">
    <property type="entry name" value="SOCS"/>
    <property type="match status" value="1"/>
</dbReference>
<accession>A0A811V826</accession>
<dbReference type="SMART" id="SM00248">
    <property type="entry name" value="ANK"/>
    <property type="match status" value="10"/>
</dbReference>
<dbReference type="SUPFAM" id="SSF48403">
    <property type="entry name" value="Ankyrin repeat"/>
    <property type="match status" value="1"/>
</dbReference>
<evidence type="ECO:0000259" key="4">
    <source>
        <dbReference type="PROSITE" id="PS50225"/>
    </source>
</evidence>
<name>A0A811V826_CERCA</name>
<feature type="repeat" description="ANK" evidence="3">
    <location>
        <begin position="102"/>
        <end position="130"/>
    </location>
</feature>
<dbReference type="PANTHER" id="PTHR24198:SF165">
    <property type="entry name" value="ANKYRIN REPEAT-CONTAINING PROTEIN-RELATED"/>
    <property type="match status" value="1"/>
</dbReference>
<evidence type="ECO:0000256" key="3">
    <source>
        <dbReference type="PROSITE-ProRule" id="PRU00023"/>
    </source>
</evidence>
<evidence type="ECO:0000313" key="6">
    <source>
        <dbReference type="Proteomes" id="UP000606786"/>
    </source>
</evidence>
<dbReference type="EMBL" id="CAJHJT010000034">
    <property type="protein sequence ID" value="CAD7006615.1"/>
    <property type="molecule type" value="Genomic_DNA"/>
</dbReference>
<keyword evidence="6" id="KW-1185">Reference proteome</keyword>
<proteinExistence type="predicted"/>
<dbReference type="AlphaFoldDB" id="A0A811V826"/>
<protein>
    <submittedName>
        <fullName evidence="5">(Mediterranean fruit fly) hypothetical protein</fullName>
    </submittedName>
</protein>
<dbReference type="Gene3D" id="1.25.40.20">
    <property type="entry name" value="Ankyrin repeat-containing domain"/>
    <property type="match status" value="2"/>
</dbReference>
<dbReference type="Pfam" id="PF12796">
    <property type="entry name" value="Ank_2"/>
    <property type="match status" value="1"/>
</dbReference>
<evidence type="ECO:0000313" key="5">
    <source>
        <dbReference type="EMBL" id="CAD7006615.1"/>
    </source>
</evidence>
<dbReference type="PROSITE" id="PS50297">
    <property type="entry name" value="ANK_REP_REGION"/>
    <property type="match status" value="1"/>
</dbReference>
<feature type="domain" description="SOCS box" evidence="4">
    <location>
        <begin position="647"/>
        <end position="700"/>
    </location>
</feature>
<comment type="caution">
    <text evidence="5">The sequence shown here is derived from an EMBL/GenBank/DDBJ whole genome shotgun (WGS) entry which is preliminary data.</text>
</comment>
<evidence type="ECO:0000256" key="1">
    <source>
        <dbReference type="ARBA" id="ARBA00022737"/>
    </source>
</evidence>
<dbReference type="GO" id="GO:0035556">
    <property type="term" value="P:intracellular signal transduction"/>
    <property type="evidence" value="ECO:0007669"/>
    <property type="project" value="InterPro"/>
</dbReference>